<gene>
    <name evidence="1" type="ORF">KCG48_11820</name>
</gene>
<comment type="caution">
    <text evidence="1">The sequence shown here is derived from an EMBL/GenBank/DDBJ whole genome shotgun (WGS) entry which is preliminary data.</text>
</comment>
<evidence type="ECO:0000313" key="1">
    <source>
        <dbReference type="EMBL" id="MBR0577003.1"/>
    </source>
</evidence>
<proteinExistence type="predicted"/>
<name>A0A941HRV7_9CLOT</name>
<dbReference type="RefSeq" id="WP_211802455.1">
    <property type="nucleotide sequence ID" value="NZ_JAGSCS010000018.1"/>
</dbReference>
<evidence type="ECO:0000313" key="2">
    <source>
        <dbReference type="Proteomes" id="UP000675379"/>
    </source>
</evidence>
<protein>
    <submittedName>
        <fullName evidence="1">Uncharacterized protein</fullName>
    </submittedName>
</protein>
<dbReference type="Proteomes" id="UP000675379">
    <property type="component" value="Unassembled WGS sequence"/>
</dbReference>
<dbReference type="EMBL" id="JAGSCS010000018">
    <property type="protein sequence ID" value="MBR0577003.1"/>
    <property type="molecule type" value="Genomic_DNA"/>
</dbReference>
<dbReference type="AlphaFoldDB" id="A0A941HRV7"/>
<accession>A0A941HRV7</accession>
<reference evidence="1" key="1">
    <citation type="submission" date="2021-04" db="EMBL/GenBank/DDBJ databases">
        <title>Proteiniclasticum sedimins sp. nov., an obligate anaerobic bacterium isolated from anaerobic sludge.</title>
        <authorList>
            <person name="Liu J."/>
        </authorList>
    </citation>
    <scope>NUCLEOTIDE SEQUENCE</scope>
    <source>
        <strain evidence="1">BAD-10</strain>
    </source>
</reference>
<sequence>MNQGILAENCKHCPEYGETCEGNEPSCICFRCPRNLGQCIIVKYCRETESVLELATPLDSEREMMIERYYKLKNME</sequence>
<keyword evidence="2" id="KW-1185">Reference proteome</keyword>
<organism evidence="1 2">
    <name type="scientific">Proteiniclasticum sediminis</name>
    <dbReference type="NCBI Taxonomy" id="2804028"/>
    <lineage>
        <taxon>Bacteria</taxon>
        <taxon>Bacillati</taxon>
        <taxon>Bacillota</taxon>
        <taxon>Clostridia</taxon>
        <taxon>Eubacteriales</taxon>
        <taxon>Clostridiaceae</taxon>
        <taxon>Proteiniclasticum</taxon>
    </lineage>
</organism>